<evidence type="ECO:0000313" key="2">
    <source>
        <dbReference type="EMBL" id="KAK7115265.1"/>
    </source>
</evidence>
<dbReference type="AlphaFoldDB" id="A0AAN9GQK8"/>
<comment type="caution">
    <text evidence="2">The sequence shown here is derived from an EMBL/GenBank/DDBJ whole genome shotgun (WGS) entry which is preliminary data.</text>
</comment>
<feature type="transmembrane region" description="Helical" evidence="1">
    <location>
        <begin position="144"/>
        <end position="167"/>
    </location>
</feature>
<keyword evidence="1" id="KW-1133">Transmembrane helix</keyword>
<evidence type="ECO:0000313" key="3">
    <source>
        <dbReference type="Proteomes" id="UP001374579"/>
    </source>
</evidence>
<sequence>MCSRTCALLSAILCLVVSSLVYMIGLFMRWVSTDTHTWGLFEWCDAVNTTSTHQRQRGDREDKVKVACHSVYPGESPVYYEAVRGCALVSPVLVVVYIFVSYRSNSVGPPNIVALFYCVSAATTISLLAVNWKTDDRWKDSNPALGFGFWMACGCSGFNLVFFLLFATSRRDTPREFEPMRLCQCCCVSADPDLPTVTRRASNASCLTIDKGRQITIFHSHTSQTKIPSAIQMNPRDLSTKPLE</sequence>
<feature type="transmembrane region" description="Helical" evidence="1">
    <location>
        <begin position="112"/>
        <end position="132"/>
    </location>
</feature>
<gene>
    <name evidence="2" type="ORF">V1264_001171</name>
</gene>
<name>A0AAN9GQK8_9CAEN</name>
<keyword evidence="1" id="KW-0472">Membrane</keyword>
<keyword evidence="3" id="KW-1185">Reference proteome</keyword>
<protein>
    <submittedName>
        <fullName evidence="2">Uncharacterized protein</fullName>
    </submittedName>
</protein>
<dbReference type="Proteomes" id="UP001374579">
    <property type="component" value="Unassembled WGS sequence"/>
</dbReference>
<accession>A0AAN9GQK8</accession>
<feature type="transmembrane region" description="Helical" evidence="1">
    <location>
        <begin position="7"/>
        <end position="31"/>
    </location>
</feature>
<keyword evidence="1" id="KW-0812">Transmembrane</keyword>
<feature type="transmembrane region" description="Helical" evidence="1">
    <location>
        <begin position="82"/>
        <end position="100"/>
    </location>
</feature>
<proteinExistence type="predicted"/>
<reference evidence="2 3" key="1">
    <citation type="submission" date="2024-02" db="EMBL/GenBank/DDBJ databases">
        <title>Chromosome-scale genome assembly of the rough periwinkle Littorina saxatilis.</title>
        <authorList>
            <person name="De Jode A."/>
            <person name="Faria R."/>
            <person name="Formenti G."/>
            <person name="Sims Y."/>
            <person name="Smith T.P."/>
            <person name="Tracey A."/>
            <person name="Wood J.M.D."/>
            <person name="Zagrodzka Z.B."/>
            <person name="Johannesson K."/>
            <person name="Butlin R.K."/>
            <person name="Leder E.H."/>
        </authorList>
    </citation>
    <scope>NUCLEOTIDE SEQUENCE [LARGE SCALE GENOMIC DNA]</scope>
    <source>
        <strain evidence="2">Snail1</strain>
        <tissue evidence="2">Muscle</tissue>
    </source>
</reference>
<organism evidence="2 3">
    <name type="scientific">Littorina saxatilis</name>
    <dbReference type="NCBI Taxonomy" id="31220"/>
    <lineage>
        <taxon>Eukaryota</taxon>
        <taxon>Metazoa</taxon>
        <taxon>Spiralia</taxon>
        <taxon>Lophotrochozoa</taxon>
        <taxon>Mollusca</taxon>
        <taxon>Gastropoda</taxon>
        <taxon>Caenogastropoda</taxon>
        <taxon>Littorinimorpha</taxon>
        <taxon>Littorinoidea</taxon>
        <taxon>Littorinidae</taxon>
        <taxon>Littorina</taxon>
    </lineage>
</organism>
<evidence type="ECO:0000256" key="1">
    <source>
        <dbReference type="SAM" id="Phobius"/>
    </source>
</evidence>
<dbReference type="EMBL" id="JBAMIC010000001">
    <property type="protein sequence ID" value="KAK7115265.1"/>
    <property type="molecule type" value="Genomic_DNA"/>
</dbReference>